<keyword evidence="2" id="KW-1185">Reference proteome</keyword>
<organism evidence="1 2">
    <name type="scientific">Portunus trituberculatus</name>
    <name type="common">Swimming crab</name>
    <name type="synonym">Neptunus trituberculatus</name>
    <dbReference type="NCBI Taxonomy" id="210409"/>
    <lineage>
        <taxon>Eukaryota</taxon>
        <taxon>Metazoa</taxon>
        <taxon>Ecdysozoa</taxon>
        <taxon>Arthropoda</taxon>
        <taxon>Crustacea</taxon>
        <taxon>Multicrustacea</taxon>
        <taxon>Malacostraca</taxon>
        <taxon>Eumalacostraca</taxon>
        <taxon>Eucarida</taxon>
        <taxon>Decapoda</taxon>
        <taxon>Pleocyemata</taxon>
        <taxon>Brachyura</taxon>
        <taxon>Eubrachyura</taxon>
        <taxon>Portunoidea</taxon>
        <taxon>Portunidae</taxon>
        <taxon>Portuninae</taxon>
        <taxon>Portunus</taxon>
    </lineage>
</organism>
<protein>
    <submittedName>
        <fullName evidence="1">Uncharacterized protein</fullName>
    </submittedName>
</protein>
<dbReference type="Proteomes" id="UP000324222">
    <property type="component" value="Unassembled WGS sequence"/>
</dbReference>
<name>A0A5B7G5A5_PORTR</name>
<comment type="caution">
    <text evidence="1">The sequence shown here is derived from an EMBL/GenBank/DDBJ whole genome shotgun (WGS) entry which is preliminary data.</text>
</comment>
<evidence type="ECO:0000313" key="1">
    <source>
        <dbReference type="EMBL" id="MPC52615.1"/>
    </source>
</evidence>
<reference evidence="1 2" key="1">
    <citation type="submission" date="2019-05" db="EMBL/GenBank/DDBJ databases">
        <title>Another draft genome of Portunus trituberculatus and its Hox gene families provides insights of decapod evolution.</title>
        <authorList>
            <person name="Jeong J.-H."/>
            <person name="Song I."/>
            <person name="Kim S."/>
            <person name="Choi T."/>
            <person name="Kim D."/>
            <person name="Ryu S."/>
            <person name="Kim W."/>
        </authorList>
    </citation>
    <scope>NUCLEOTIDE SEQUENCE [LARGE SCALE GENOMIC DNA]</scope>
    <source>
        <tissue evidence="1">Muscle</tissue>
    </source>
</reference>
<dbReference type="EMBL" id="VSRR010011020">
    <property type="protein sequence ID" value="MPC52615.1"/>
    <property type="molecule type" value="Genomic_DNA"/>
</dbReference>
<accession>A0A5B7G5A5</accession>
<proteinExistence type="predicted"/>
<dbReference type="AlphaFoldDB" id="A0A5B7G5A5"/>
<sequence length="85" mass="9256">MMAKTTVVDCFSDQHPHRRTTLASSQLRVTGRWYVVLSTSGMCWGCGGVGREGALVLALGMNSRQQRSCNSVVGDLNYQVLSSEC</sequence>
<evidence type="ECO:0000313" key="2">
    <source>
        <dbReference type="Proteomes" id="UP000324222"/>
    </source>
</evidence>
<gene>
    <name evidence="1" type="ORF">E2C01_046488</name>
</gene>